<feature type="transmembrane region" description="Helical" evidence="1">
    <location>
        <begin position="51"/>
        <end position="72"/>
    </location>
</feature>
<evidence type="ECO:0000313" key="3">
    <source>
        <dbReference type="WBParaSite" id="jg7"/>
    </source>
</evidence>
<dbReference type="WBParaSite" id="jg7">
    <property type="protein sequence ID" value="jg7"/>
    <property type="gene ID" value="jg7"/>
</dbReference>
<name>A0A915EKW1_9BILA</name>
<dbReference type="Proteomes" id="UP000887574">
    <property type="component" value="Unplaced"/>
</dbReference>
<dbReference type="SUPFAM" id="SSF81324">
    <property type="entry name" value="Voltage-gated potassium channels"/>
    <property type="match status" value="1"/>
</dbReference>
<feature type="transmembrane region" description="Helical" evidence="1">
    <location>
        <begin position="92"/>
        <end position="115"/>
    </location>
</feature>
<evidence type="ECO:0000256" key="1">
    <source>
        <dbReference type="SAM" id="Phobius"/>
    </source>
</evidence>
<protein>
    <submittedName>
        <fullName evidence="3">Uncharacterized protein</fullName>
    </submittedName>
</protein>
<reference evidence="3" key="1">
    <citation type="submission" date="2022-11" db="UniProtKB">
        <authorList>
            <consortium name="WormBaseParasite"/>
        </authorList>
    </citation>
    <scope>IDENTIFICATION</scope>
</reference>
<organism evidence="2 3">
    <name type="scientific">Ditylenchus dipsaci</name>
    <dbReference type="NCBI Taxonomy" id="166011"/>
    <lineage>
        <taxon>Eukaryota</taxon>
        <taxon>Metazoa</taxon>
        <taxon>Ecdysozoa</taxon>
        <taxon>Nematoda</taxon>
        <taxon>Chromadorea</taxon>
        <taxon>Rhabditida</taxon>
        <taxon>Tylenchina</taxon>
        <taxon>Tylenchomorpha</taxon>
        <taxon>Sphaerularioidea</taxon>
        <taxon>Anguinidae</taxon>
        <taxon>Anguininae</taxon>
        <taxon>Ditylenchus</taxon>
    </lineage>
</organism>
<evidence type="ECO:0000313" key="2">
    <source>
        <dbReference type="Proteomes" id="UP000887574"/>
    </source>
</evidence>
<keyword evidence="1" id="KW-0812">Transmembrane</keyword>
<accession>A0A915EKW1</accession>
<proteinExistence type="predicted"/>
<keyword evidence="1" id="KW-1133">Transmembrane helix</keyword>
<dbReference type="Gene3D" id="1.10.287.70">
    <property type="match status" value="1"/>
</dbReference>
<sequence length="128" mass="14685">MWMEKIVQVLHKAVYERDYRLDAEDRKGKTSQDGLACKHSRICGDWLDRSLLSHFLLVGNDWDFFTAFLLFLHFAELLGDITPNQPKYLLMLFVYIIVGLSLVSMCVNLIQVGIFNARALKPGLPPLT</sequence>
<keyword evidence="1" id="KW-0472">Membrane</keyword>
<keyword evidence="2" id="KW-1185">Reference proteome</keyword>
<dbReference type="AlphaFoldDB" id="A0A915EKW1"/>